<evidence type="ECO:0000256" key="1">
    <source>
        <dbReference type="SAM" id="MobiDB-lite"/>
    </source>
</evidence>
<dbReference type="Proteomes" id="UP000732377">
    <property type="component" value="Unassembled WGS sequence"/>
</dbReference>
<organism evidence="2 3">
    <name type="scientific">Symbiobacterium thermophilum</name>
    <dbReference type="NCBI Taxonomy" id="2734"/>
    <lineage>
        <taxon>Bacteria</taxon>
        <taxon>Bacillati</taxon>
        <taxon>Bacillota</taxon>
        <taxon>Clostridia</taxon>
        <taxon>Eubacteriales</taxon>
        <taxon>Symbiobacteriaceae</taxon>
        <taxon>Symbiobacterium</taxon>
    </lineage>
</organism>
<sequence>MAVTTMCKLTFGPGSRHIIDYLFSIPGDRIGAVDADGNQVIRQDHGYQLDSEALIVYVALTRHMDENCEAWPSYSRISKYMGITDPANNTVRRRVRELERIGLIEDTGRMSRAGGTRVWRIHPPWAPRQTQTAAKESTQTTLPLDEPPAAPAKPIKRQRKANNEAEAATPAEKMPRKTSRTPKHSEAARALVAHIRQTLPEPPACGWPRWMTQNLRAAETLLETRTLADCIACWDWARQDEFWSARITDVRSLMRDTLWAQFRRSQPRTQTPAHQPQPEPNSSVDELREVLRRQAEGGV</sequence>
<feature type="compositionally biased region" description="Polar residues" evidence="1">
    <location>
        <begin position="264"/>
        <end position="284"/>
    </location>
</feature>
<evidence type="ECO:0000313" key="2">
    <source>
        <dbReference type="EMBL" id="MBY6276823.1"/>
    </source>
</evidence>
<dbReference type="EMBL" id="PIUK01000112">
    <property type="protein sequence ID" value="MBY6276823.1"/>
    <property type="molecule type" value="Genomic_DNA"/>
</dbReference>
<dbReference type="Pfam" id="PF13730">
    <property type="entry name" value="HTH_36"/>
    <property type="match status" value="1"/>
</dbReference>
<feature type="region of interest" description="Disordered" evidence="1">
    <location>
        <begin position="264"/>
        <end position="287"/>
    </location>
</feature>
<dbReference type="AlphaFoldDB" id="A0A953I9B8"/>
<gene>
    <name evidence="2" type="ORF">CWE10_11550</name>
</gene>
<reference evidence="2" key="1">
    <citation type="submission" date="2017-11" db="EMBL/GenBank/DDBJ databases">
        <title>Three new genomes from thermophilic consortium.</title>
        <authorList>
            <person name="Quaggio R."/>
            <person name="Amgarten D."/>
            <person name="Setubal J.C."/>
        </authorList>
    </citation>
    <scope>NUCLEOTIDE SEQUENCE</scope>
    <source>
        <strain evidence="2">ZCTH01-B2</strain>
    </source>
</reference>
<evidence type="ECO:0000313" key="3">
    <source>
        <dbReference type="Proteomes" id="UP000732377"/>
    </source>
</evidence>
<evidence type="ECO:0008006" key="4">
    <source>
        <dbReference type="Google" id="ProtNLM"/>
    </source>
</evidence>
<dbReference type="InterPro" id="IPR036388">
    <property type="entry name" value="WH-like_DNA-bd_sf"/>
</dbReference>
<feature type="region of interest" description="Disordered" evidence="1">
    <location>
        <begin position="123"/>
        <end position="187"/>
    </location>
</feature>
<proteinExistence type="predicted"/>
<accession>A0A953I9B8</accession>
<comment type="caution">
    <text evidence="2">The sequence shown here is derived from an EMBL/GenBank/DDBJ whole genome shotgun (WGS) entry which is preliminary data.</text>
</comment>
<feature type="compositionally biased region" description="Polar residues" evidence="1">
    <location>
        <begin position="128"/>
        <end position="142"/>
    </location>
</feature>
<dbReference type="Gene3D" id="1.10.10.10">
    <property type="entry name" value="Winged helix-like DNA-binding domain superfamily/Winged helix DNA-binding domain"/>
    <property type="match status" value="1"/>
</dbReference>
<protein>
    <recommendedName>
        <fullName evidence="4">Helix-turn-helix domain-containing protein</fullName>
    </recommendedName>
</protein>
<name>A0A953I9B8_SYMTR</name>